<evidence type="ECO:0000256" key="2">
    <source>
        <dbReference type="ARBA" id="ARBA00006581"/>
    </source>
</evidence>
<dbReference type="GO" id="GO:0003676">
    <property type="term" value="F:nucleic acid binding"/>
    <property type="evidence" value="ECO:0007669"/>
    <property type="project" value="InterPro"/>
</dbReference>
<feature type="domain" description="CCHC-type" evidence="7">
    <location>
        <begin position="178"/>
        <end position="194"/>
    </location>
</feature>
<dbReference type="AlphaFoldDB" id="A0A8J5H057"/>
<dbReference type="CDD" id="cd07557">
    <property type="entry name" value="trimeric_dUTPase"/>
    <property type="match status" value="1"/>
</dbReference>
<name>A0A8J5H057_ZINOF</name>
<dbReference type="GO" id="GO:0006226">
    <property type="term" value="P:dUMP biosynthetic process"/>
    <property type="evidence" value="ECO:0007669"/>
    <property type="project" value="UniProtKB-UniPathway"/>
</dbReference>
<dbReference type="GO" id="GO:0046081">
    <property type="term" value="P:dUTP catabolic process"/>
    <property type="evidence" value="ECO:0007669"/>
    <property type="project" value="InterPro"/>
</dbReference>
<keyword evidence="5" id="KW-0546">Nucleotide metabolism</keyword>
<dbReference type="InterPro" id="IPR036157">
    <property type="entry name" value="dUTPase-like_sf"/>
</dbReference>
<dbReference type="PROSITE" id="PS50158">
    <property type="entry name" value="ZF_CCHC"/>
    <property type="match status" value="1"/>
</dbReference>
<protein>
    <recommendedName>
        <fullName evidence="3">dUTP diphosphatase</fullName>
        <ecNumber evidence="3">3.6.1.23</ecNumber>
    </recommendedName>
</protein>
<dbReference type="SUPFAM" id="SSF51283">
    <property type="entry name" value="dUTPase-like"/>
    <property type="match status" value="1"/>
</dbReference>
<keyword evidence="4" id="KW-0378">Hydrolase</keyword>
<evidence type="ECO:0000313" key="8">
    <source>
        <dbReference type="EMBL" id="KAG6510754.1"/>
    </source>
</evidence>
<dbReference type="InterPro" id="IPR001878">
    <property type="entry name" value="Znf_CCHC"/>
</dbReference>
<evidence type="ECO:0000313" key="9">
    <source>
        <dbReference type="Proteomes" id="UP000734854"/>
    </source>
</evidence>
<dbReference type="GO" id="GO:0000287">
    <property type="term" value="F:magnesium ion binding"/>
    <property type="evidence" value="ECO:0007669"/>
    <property type="project" value="InterPro"/>
</dbReference>
<keyword evidence="9" id="KW-1185">Reference proteome</keyword>
<dbReference type="Gene3D" id="4.10.60.10">
    <property type="entry name" value="Zinc finger, CCHC-type"/>
    <property type="match status" value="1"/>
</dbReference>
<comment type="pathway">
    <text evidence="1">Pyrimidine metabolism; dUMP biosynthesis; dUMP from dCTP (dUTP route): step 2/2.</text>
</comment>
<dbReference type="UniPathway" id="UPA00610">
    <property type="reaction ID" value="UER00666"/>
</dbReference>
<dbReference type="SMART" id="SM00343">
    <property type="entry name" value="ZnF_C2HC"/>
    <property type="match status" value="1"/>
</dbReference>
<evidence type="ECO:0000256" key="5">
    <source>
        <dbReference type="ARBA" id="ARBA00023080"/>
    </source>
</evidence>
<dbReference type="GO" id="GO:0004170">
    <property type="term" value="F:dUTP diphosphatase activity"/>
    <property type="evidence" value="ECO:0007669"/>
    <property type="project" value="UniProtKB-EC"/>
</dbReference>
<dbReference type="PANTHER" id="PTHR11241">
    <property type="entry name" value="DEOXYURIDINE 5'-TRIPHOSPHATE NUCLEOTIDOHYDROLASE"/>
    <property type="match status" value="1"/>
</dbReference>
<dbReference type="InterPro" id="IPR033704">
    <property type="entry name" value="dUTPase_trimeric"/>
</dbReference>
<dbReference type="EMBL" id="JACMSC010000008">
    <property type="protein sequence ID" value="KAG6510754.1"/>
    <property type="molecule type" value="Genomic_DNA"/>
</dbReference>
<dbReference type="InterPro" id="IPR036875">
    <property type="entry name" value="Znf_CCHC_sf"/>
</dbReference>
<comment type="similarity">
    <text evidence="2">Belongs to the dUTPase family.</text>
</comment>
<gene>
    <name evidence="8" type="ORF">ZIOFF_028790</name>
</gene>
<dbReference type="GO" id="GO:0008270">
    <property type="term" value="F:zinc ion binding"/>
    <property type="evidence" value="ECO:0007669"/>
    <property type="project" value="UniProtKB-KW"/>
</dbReference>
<reference evidence="8 9" key="1">
    <citation type="submission" date="2020-08" db="EMBL/GenBank/DDBJ databases">
        <title>Plant Genome Project.</title>
        <authorList>
            <person name="Zhang R.-G."/>
        </authorList>
    </citation>
    <scope>NUCLEOTIDE SEQUENCE [LARGE SCALE GENOMIC DNA]</scope>
    <source>
        <tissue evidence="8">Rhizome</tissue>
    </source>
</reference>
<keyword evidence="6" id="KW-0863">Zinc-finger</keyword>
<dbReference type="Pfam" id="PF00692">
    <property type="entry name" value="dUTPase"/>
    <property type="match status" value="1"/>
</dbReference>
<dbReference type="EC" id="3.6.1.23" evidence="3"/>
<evidence type="ECO:0000256" key="4">
    <source>
        <dbReference type="ARBA" id="ARBA00022801"/>
    </source>
</evidence>
<dbReference type="Pfam" id="PF22909">
    <property type="entry name" value="Caulimovir_coat_dom"/>
    <property type="match status" value="1"/>
</dbReference>
<dbReference type="InterPro" id="IPR029054">
    <property type="entry name" value="dUTPase-like"/>
</dbReference>
<accession>A0A8J5H057</accession>
<keyword evidence="6" id="KW-0862">Zinc</keyword>
<evidence type="ECO:0000256" key="6">
    <source>
        <dbReference type="PROSITE-ProRule" id="PRU00047"/>
    </source>
</evidence>
<dbReference type="Proteomes" id="UP000734854">
    <property type="component" value="Unassembled WGS sequence"/>
</dbReference>
<comment type="caution">
    <text evidence="8">The sequence shown here is derived from an EMBL/GenBank/DDBJ whole genome shotgun (WGS) entry which is preliminary data.</text>
</comment>
<dbReference type="Gene3D" id="2.70.40.10">
    <property type="match status" value="1"/>
</dbReference>
<organism evidence="8 9">
    <name type="scientific">Zingiber officinale</name>
    <name type="common">Ginger</name>
    <name type="synonym">Amomum zingiber</name>
    <dbReference type="NCBI Taxonomy" id="94328"/>
    <lineage>
        <taxon>Eukaryota</taxon>
        <taxon>Viridiplantae</taxon>
        <taxon>Streptophyta</taxon>
        <taxon>Embryophyta</taxon>
        <taxon>Tracheophyta</taxon>
        <taxon>Spermatophyta</taxon>
        <taxon>Magnoliopsida</taxon>
        <taxon>Liliopsida</taxon>
        <taxon>Zingiberales</taxon>
        <taxon>Zingiberaceae</taxon>
        <taxon>Zingiber</taxon>
    </lineage>
</organism>
<proteinExistence type="inferred from homology"/>
<evidence type="ECO:0000256" key="3">
    <source>
        <dbReference type="ARBA" id="ARBA00012379"/>
    </source>
</evidence>
<sequence length="598" mass="67778">MAGETQNVLSAIRRFILLEDPYQGTTVEQDQAYIDLERLTCSSMKDVLHFLNDYKVLAAKSGRMFINSELSDKLFRKLPPLISNDIETSFKLRHVGNQIGVMPRIHFIYQYLAKLCKKAAIQRSVKDLAFCNKIPIPGYYEGKQKKYGLRNQRLTKENLMTHVRVFKKKKAEQQHKCKCFICGEPGHFARDCKRKTGNIARAAVMDQLDLPSDYDILSVDLNEADSDAICSLSEGEVGPLNYARYALDDLQWETTFMMGDEHCGWRSQVFVGDTMKNCQHNWQENSIIPEAKYLYCTFCKMITTDAMRIHCLTCKMTSCPSCSKYYLHKIIPMKKQLSIPPYQKQDEIIKELLDYTQHLHATLNNTKGKAILLDTTTDSDDDVLPSFVREGSRKVTFEFLRVKRLSPTAKIPERRTMGAAGYDIFIDQNITLPAHERMLVSTGISLEFPDNCYARLVSRSGAAVKQGIDIGAGVIDADYRERIITPSVEEVESLAPTERGEGAFGSTELNELFHVLETVLEETKDAPTKIKDKLASMINSIIAAPVEKDNEGIHFFQALPAKDNNEGIHFGKSYDNVIQVDNVKELSPGEPFFLLPPF</sequence>
<evidence type="ECO:0000259" key="7">
    <source>
        <dbReference type="PROSITE" id="PS50158"/>
    </source>
</evidence>
<dbReference type="PANTHER" id="PTHR11241:SF0">
    <property type="entry name" value="DEOXYURIDINE 5'-TRIPHOSPHATE NUCLEOTIDOHYDROLASE"/>
    <property type="match status" value="1"/>
</dbReference>
<dbReference type="SUPFAM" id="SSF57756">
    <property type="entry name" value="Retrovirus zinc finger-like domains"/>
    <property type="match status" value="1"/>
</dbReference>
<keyword evidence="6" id="KW-0479">Metal-binding</keyword>
<dbReference type="Pfam" id="PF00098">
    <property type="entry name" value="zf-CCHC"/>
    <property type="match status" value="1"/>
</dbReference>
<evidence type="ECO:0000256" key="1">
    <source>
        <dbReference type="ARBA" id="ARBA00005142"/>
    </source>
</evidence>
<dbReference type="InterPro" id="IPR008181">
    <property type="entry name" value="dUTPase"/>
</dbReference>